<dbReference type="AlphaFoldDB" id="A0A316ER78"/>
<reference evidence="1 2" key="1">
    <citation type="submission" date="2018-05" db="EMBL/GenBank/DDBJ databases">
        <title>Genomic Encyclopedia of Type Strains, Phase IV (KMG-V): Genome sequencing to study the core and pangenomes of soil and plant-associated prokaryotes.</title>
        <authorList>
            <person name="Whitman W."/>
        </authorList>
    </citation>
    <scope>NUCLEOTIDE SEQUENCE [LARGE SCALE GENOMIC DNA]</scope>
    <source>
        <strain evidence="1 2">SLV-132</strain>
    </source>
</reference>
<evidence type="ECO:0000313" key="2">
    <source>
        <dbReference type="Proteomes" id="UP000245754"/>
    </source>
</evidence>
<comment type="caution">
    <text evidence="1">The sequence shown here is derived from an EMBL/GenBank/DDBJ whole genome shotgun (WGS) entry which is preliminary data.</text>
</comment>
<dbReference type="EMBL" id="QGGT01000005">
    <property type="protein sequence ID" value="PWK33048.1"/>
    <property type="molecule type" value="Genomic_DNA"/>
</dbReference>
<dbReference type="Proteomes" id="UP000245754">
    <property type="component" value="Unassembled WGS sequence"/>
</dbReference>
<evidence type="ECO:0000313" key="1">
    <source>
        <dbReference type="EMBL" id="PWK33048.1"/>
    </source>
</evidence>
<sequence length="277" mass="29751">MNTPARSLQRLAVRASLLALAALAPLAAHAHRQWLLPSTTVLAGNDPWVTVDAAVSNDLFIFEHVPMRLDGLVVTGPDGAALKPENAATGKFRSTFDLHLTQPGTYRVAVVNNGVFANWKVNGETRRFRGTAEALATAVPANAEGLQTTETLGRVETYVTAGKPSNKAFAPTGKGLELQPITHPNDLVAGEAANFRLLLDGKPASNLKVEVVPGGIRYRDKLNEMAVNTDADGKFSVKWPAPGMYWMEAEVRDDKTSSSAIKARRATYAVTVEVLPQ</sequence>
<gene>
    <name evidence="1" type="ORF">C7419_10542</name>
</gene>
<proteinExistence type="predicted"/>
<name>A0A316ER78_9BURK</name>
<dbReference type="Pfam" id="PF10670">
    <property type="entry name" value="DUF4198"/>
    <property type="match status" value="1"/>
</dbReference>
<keyword evidence="2" id="KW-1185">Reference proteome</keyword>
<dbReference type="InterPro" id="IPR019613">
    <property type="entry name" value="DUF4198"/>
</dbReference>
<protein>
    <submittedName>
        <fullName evidence="1">Putative GH25 family protein</fullName>
    </submittedName>
</protein>
<dbReference type="RefSeq" id="WP_244214816.1">
    <property type="nucleotide sequence ID" value="NZ_CAJPUX010000004.1"/>
</dbReference>
<organism evidence="1 2">
    <name type="scientific">Cupriavidus plantarum</name>
    <dbReference type="NCBI Taxonomy" id="942865"/>
    <lineage>
        <taxon>Bacteria</taxon>
        <taxon>Pseudomonadati</taxon>
        <taxon>Pseudomonadota</taxon>
        <taxon>Betaproteobacteria</taxon>
        <taxon>Burkholderiales</taxon>
        <taxon>Burkholderiaceae</taxon>
        <taxon>Cupriavidus</taxon>
    </lineage>
</organism>
<accession>A0A316ER78</accession>
<dbReference type="GeneID" id="98342602"/>